<dbReference type="AlphaFoldDB" id="A0A0F6HAW5"/>
<reference evidence="1 2" key="1">
    <citation type="submission" date="2012-09" db="EMBL/GenBank/DDBJ databases">
        <authorList>
            <person name="Harkins D.M."/>
            <person name="Durkin A.S."/>
            <person name="Brinkac L.M."/>
            <person name="Selengut J.D."/>
            <person name="Sanka R."/>
            <person name="DePew J."/>
            <person name="Purushe J."/>
            <person name="Chanthongthip A."/>
            <person name="Lattana O."/>
            <person name="Phetsouvanh R."/>
            <person name="Newton P.N."/>
            <person name="Vinetz J.M."/>
            <person name="Sutton G.G."/>
            <person name="Nelson W.C."/>
            <person name="Fouts D.E."/>
        </authorList>
    </citation>
    <scope>NUCLEOTIDE SEQUENCE [LARGE SCALE GENOMIC DNA]</scope>
    <source>
        <strain evidence="1 2">UI 12621</strain>
    </source>
</reference>
<organism evidence="1 2">
    <name type="scientific">Leptospira interrogans str. UI 12621</name>
    <dbReference type="NCBI Taxonomy" id="1049937"/>
    <lineage>
        <taxon>Bacteria</taxon>
        <taxon>Pseudomonadati</taxon>
        <taxon>Spirochaetota</taxon>
        <taxon>Spirochaetia</taxon>
        <taxon>Leptospirales</taxon>
        <taxon>Leptospiraceae</taxon>
        <taxon>Leptospira</taxon>
    </lineage>
</organism>
<evidence type="ECO:0000313" key="2">
    <source>
        <dbReference type="Proteomes" id="UP000006324"/>
    </source>
</evidence>
<dbReference type="EMBL" id="AHNQ02000025">
    <property type="protein sequence ID" value="EKO25423.1"/>
    <property type="molecule type" value="Genomic_DNA"/>
</dbReference>
<evidence type="ECO:0000313" key="1">
    <source>
        <dbReference type="EMBL" id="EKO25423.1"/>
    </source>
</evidence>
<accession>A0A0F6HAW5</accession>
<name>A0A0F6HAW5_LEPIR</name>
<proteinExistence type="predicted"/>
<comment type="caution">
    <text evidence="1">The sequence shown here is derived from an EMBL/GenBank/DDBJ whole genome shotgun (WGS) entry which is preliminary data.</text>
</comment>
<sequence>MKLCAVANEKFIKLRKSLLPIFFFNVSRVVREIGEFFLKV</sequence>
<protein>
    <submittedName>
        <fullName evidence="1">Uncharacterized protein</fullName>
    </submittedName>
</protein>
<dbReference type="Proteomes" id="UP000006324">
    <property type="component" value="Unassembled WGS sequence"/>
</dbReference>
<gene>
    <name evidence="1" type="ORF">LEP1GSC104_3589</name>
</gene>